<feature type="compositionally biased region" description="Pro residues" evidence="1">
    <location>
        <begin position="24"/>
        <end position="40"/>
    </location>
</feature>
<organism evidence="2 3">
    <name type="scientific">Jimgerdemannia flammicorona</name>
    <dbReference type="NCBI Taxonomy" id="994334"/>
    <lineage>
        <taxon>Eukaryota</taxon>
        <taxon>Fungi</taxon>
        <taxon>Fungi incertae sedis</taxon>
        <taxon>Mucoromycota</taxon>
        <taxon>Mucoromycotina</taxon>
        <taxon>Endogonomycetes</taxon>
        <taxon>Endogonales</taxon>
        <taxon>Endogonaceae</taxon>
        <taxon>Jimgerdemannia</taxon>
    </lineage>
</organism>
<name>A0A433Q6W6_9FUNG</name>
<keyword evidence="3" id="KW-1185">Reference proteome</keyword>
<reference evidence="2 3" key="1">
    <citation type="journal article" date="2018" name="New Phytol.">
        <title>Phylogenomics of Endogonaceae and evolution of mycorrhizas within Mucoromycota.</title>
        <authorList>
            <person name="Chang Y."/>
            <person name="Desiro A."/>
            <person name="Na H."/>
            <person name="Sandor L."/>
            <person name="Lipzen A."/>
            <person name="Clum A."/>
            <person name="Barry K."/>
            <person name="Grigoriev I.V."/>
            <person name="Martin F.M."/>
            <person name="Stajich J.E."/>
            <person name="Smith M.E."/>
            <person name="Bonito G."/>
            <person name="Spatafora J.W."/>
        </authorList>
    </citation>
    <scope>NUCLEOTIDE SEQUENCE [LARGE SCALE GENOMIC DNA]</scope>
    <source>
        <strain evidence="2 3">AD002</strain>
    </source>
</reference>
<evidence type="ECO:0000313" key="3">
    <source>
        <dbReference type="Proteomes" id="UP000274822"/>
    </source>
</evidence>
<sequence>MQDRKAQRVSLFKSIKSALSTGPSPQPSPLSPSFPKPSLPRPVTRTASLPRHNDRRSFSMESASSLKSPSSLTVSSSFEMSGYASPKFTELLSSSPAPSTLMVAMPPENILCRICEEMIPANLLSTHSDTCALSQEVQMKQHNCDLRLVKLAGAVVKRKQEIKDRNTPYHDHHNVKDAEQLEKLAKKSSEVKEDTLAKEAFKKLEKYKRQIMRILDTAHKRSGGDEELYTLAKRIVHVLDDKMEAIHTYITRVEPNNAFLLAAAQAALPPPTPGRLSRRSSLVKPTLNLNTPVRIQHRRTNSSTSTVSSKSMSYG</sequence>
<feature type="compositionally biased region" description="Low complexity" evidence="1">
    <location>
        <begin position="59"/>
        <end position="72"/>
    </location>
</feature>
<accession>A0A433Q6W6</accession>
<evidence type="ECO:0000256" key="1">
    <source>
        <dbReference type="SAM" id="MobiDB-lite"/>
    </source>
</evidence>
<dbReference type="Proteomes" id="UP000274822">
    <property type="component" value="Unassembled WGS sequence"/>
</dbReference>
<dbReference type="AlphaFoldDB" id="A0A433Q6W6"/>
<gene>
    <name evidence="2" type="ORF">BC938DRAFT_472034</name>
</gene>
<protein>
    <submittedName>
        <fullName evidence="2">Uncharacterized protein</fullName>
    </submittedName>
</protein>
<feature type="region of interest" description="Disordered" evidence="1">
    <location>
        <begin position="1"/>
        <end position="72"/>
    </location>
</feature>
<dbReference type="EMBL" id="RBNJ01012741">
    <property type="protein sequence ID" value="RUS25525.1"/>
    <property type="molecule type" value="Genomic_DNA"/>
</dbReference>
<feature type="region of interest" description="Disordered" evidence="1">
    <location>
        <begin position="288"/>
        <end position="315"/>
    </location>
</feature>
<proteinExistence type="predicted"/>
<feature type="compositionally biased region" description="Low complexity" evidence="1">
    <location>
        <begin position="301"/>
        <end position="315"/>
    </location>
</feature>
<comment type="caution">
    <text evidence="2">The sequence shown here is derived from an EMBL/GenBank/DDBJ whole genome shotgun (WGS) entry which is preliminary data.</text>
</comment>
<evidence type="ECO:0000313" key="2">
    <source>
        <dbReference type="EMBL" id="RUS25525.1"/>
    </source>
</evidence>